<dbReference type="RefSeq" id="WP_183464535.1">
    <property type="nucleotide sequence ID" value="NZ_CP050296.1"/>
</dbReference>
<dbReference type="GO" id="GO:0016020">
    <property type="term" value="C:membrane"/>
    <property type="evidence" value="ECO:0007669"/>
    <property type="project" value="InterPro"/>
</dbReference>
<evidence type="ECO:0000259" key="3">
    <source>
        <dbReference type="SMART" id="SM00900"/>
    </source>
</evidence>
<dbReference type="InterPro" id="IPR007329">
    <property type="entry name" value="FMN-bd"/>
</dbReference>
<evidence type="ECO:0000256" key="2">
    <source>
        <dbReference type="SAM" id="SignalP"/>
    </source>
</evidence>
<sequence>MKQIALSLFVIASSGAYVAYVWDQAGKGPAGDMIDAASPANAAKDSVLQTPLDSAPARAGAVAPSALTAPAIERQGVQLEPPATQPATVGSETTAAIAAPAPKPRAAKPAAAGEQPLAASQPQFSTAPAPEQTPAKLVADAAPQTASFAATPAVYIPIPQPRPNYPQAPARVIKAGMKATVGSGTKPAGHGFADGTYTGPVTDAYYGLIQIQASIQGGRLTALKVLKYPSDRRTSISINRQALPMLRDEAISAQSANVDIISGATLTSRAFIQSLGGALKKASS</sequence>
<keyword evidence="2" id="KW-0732">Signal</keyword>
<dbReference type="AlphaFoldDB" id="A0A7G6STC0"/>
<name>A0A7G6STC0_9HYPH</name>
<accession>A0A7G6STC0</accession>
<dbReference type="Pfam" id="PF04205">
    <property type="entry name" value="FMN_bind"/>
    <property type="match status" value="1"/>
</dbReference>
<evidence type="ECO:0000313" key="4">
    <source>
        <dbReference type="EMBL" id="QND57752.1"/>
    </source>
</evidence>
<gene>
    <name evidence="4" type="ORF">HB778_14925</name>
</gene>
<dbReference type="GO" id="GO:0010181">
    <property type="term" value="F:FMN binding"/>
    <property type="evidence" value="ECO:0007669"/>
    <property type="project" value="InterPro"/>
</dbReference>
<feature type="compositionally biased region" description="Low complexity" evidence="1">
    <location>
        <begin position="107"/>
        <end position="119"/>
    </location>
</feature>
<dbReference type="Gene3D" id="3.90.1010.20">
    <property type="match status" value="1"/>
</dbReference>
<feature type="region of interest" description="Disordered" evidence="1">
    <location>
        <begin position="101"/>
        <end position="139"/>
    </location>
</feature>
<protein>
    <submittedName>
        <fullName evidence="4">FMN-binding protein</fullName>
    </submittedName>
</protein>
<reference evidence="5" key="1">
    <citation type="journal article" date="2020" name="Mol. Plant Microbe">
        <title>Rhizobial microsymbionts of the narrowly endemic Oxytropis species growing in Kamchatka are characterized by significant genetic diversity and possess a set of genes that are associated with T3SS and T6SS secretion systems and can affect the development of symbiosis.</title>
        <authorList>
            <person name="Safronova V."/>
            <person name="Guro P."/>
            <person name="Sazanova A."/>
            <person name="Kuznetsova I."/>
            <person name="Belimov A."/>
            <person name="Yakubov V."/>
            <person name="Chirak E."/>
            <person name="Afonin A."/>
            <person name="Gogolev Y."/>
            <person name="Andronov E."/>
            <person name="Tikhonovich I."/>
        </authorList>
    </citation>
    <scope>NUCLEOTIDE SEQUENCE [LARGE SCALE GENOMIC DNA]</scope>
    <source>
        <strain evidence="5">583</strain>
    </source>
</reference>
<feature type="signal peptide" evidence="2">
    <location>
        <begin position="1"/>
        <end position="18"/>
    </location>
</feature>
<evidence type="ECO:0000313" key="5">
    <source>
        <dbReference type="Proteomes" id="UP000515465"/>
    </source>
</evidence>
<feature type="domain" description="FMN-binding" evidence="3">
    <location>
        <begin position="204"/>
        <end position="282"/>
    </location>
</feature>
<dbReference type="EMBL" id="CP050296">
    <property type="protein sequence ID" value="QND57752.1"/>
    <property type="molecule type" value="Genomic_DNA"/>
</dbReference>
<dbReference type="Proteomes" id="UP000515465">
    <property type="component" value="Chromosome"/>
</dbReference>
<dbReference type="SMART" id="SM00900">
    <property type="entry name" value="FMN_bind"/>
    <property type="match status" value="1"/>
</dbReference>
<feature type="chain" id="PRO_5028989051" evidence="2">
    <location>
        <begin position="19"/>
        <end position="284"/>
    </location>
</feature>
<evidence type="ECO:0000256" key="1">
    <source>
        <dbReference type="SAM" id="MobiDB-lite"/>
    </source>
</evidence>
<organism evidence="4 5">
    <name type="scientific">Mesorhizobium huakuii</name>
    <dbReference type="NCBI Taxonomy" id="28104"/>
    <lineage>
        <taxon>Bacteria</taxon>
        <taxon>Pseudomonadati</taxon>
        <taxon>Pseudomonadota</taxon>
        <taxon>Alphaproteobacteria</taxon>
        <taxon>Hyphomicrobiales</taxon>
        <taxon>Phyllobacteriaceae</taxon>
        <taxon>Mesorhizobium</taxon>
    </lineage>
</organism>
<proteinExistence type="predicted"/>